<accession>A0A8S1L6T6</accession>
<dbReference type="EMBL" id="CAJJDN010000015">
    <property type="protein sequence ID" value="CAD8061292.1"/>
    <property type="molecule type" value="Genomic_DNA"/>
</dbReference>
<comment type="caution">
    <text evidence="3">The sequence shown here is derived from an EMBL/GenBank/DDBJ whole genome shotgun (WGS) entry which is preliminary data.</text>
</comment>
<keyword evidence="1" id="KW-0653">Protein transport</keyword>
<evidence type="ECO:0000313" key="4">
    <source>
        <dbReference type="Proteomes" id="UP000692954"/>
    </source>
</evidence>
<keyword evidence="4" id="KW-1185">Reference proteome</keyword>
<keyword evidence="1" id="KW-0813">Transport</keyword>
<feature type="domain" description="FCP1 homology" evidence="2">
    <location>
        <begin position="335"/>
        <end position="475"/>
    </location>
</feature>
<comment type="subunit">
    <text evidence="1">Component of the TIM23 complex.</text>
</comment>
<dbReference type="Proteomes" id="UP000692954">
    <property type="component" value="Unassembled WGS sequence"/>
</dbReference>
<name>A0A8S1L6T6_9CILI</name>
<evidence type="ECO:0000259" key="2">
    <source>
        <dbReference type="PROSITE" id="PS50969"/>
    </source>
</evidence>
<dbReference type="PANTHER" id="PTHR12210">
    <property type="entry name" value="DULLARD PROTEIN PHOSPHATASE"/>
    <property type="match status" value="1"/>
</dbReference>
<evidence type="ECO:0000256" key="1">
    <source>
        <dbReference type="RuleBase" id="RU365079"/>
    </source>
</evidence>
<evidence type="ECO:0000313" key="3">
    <source>
        <dbReference type="EMBL" id="CAD8061292.1"/>
    </source>
</evidence>
<reference evidence="3" key="1">
    <citation type="submission" date="2021-01" db="EMBL/GenBank/DDBJ databases">
        <authorList>
            <consortium name="Genoscope - CEA"/>
            <person name="William W."/>
        </authorList>
    </citation>
    <scope>NUCLEOTIDE SEQUENCE</scope>
</reference>
<dbReference type="GO" id="GO:0005744">
    <property type="term" value="C:TIM23 mitochondrial import inner membrane translocase complex"/>
    <property type="evidence" value="ECO:0007669"/>
    <property type="project" value="UniProtKB-UniRule"/>
</dbReference>
<dbReference type="FunFam" id="3.40.50.1000:FF:000184">
    <property type="entry name" value="Uncharacterized protein"/>
    <property type="match status" value="1"/>
</dbReference>
<dbReference type="CDD" id="cd07521">
    <property type="entry name" value="HAD_FCP1-like"/>
    <property type="match status" value="1"/>
</dbReference>
<dbReference type="Pfam" id="PF03031">
    <property type="entry name" value="NIF"/>
    <property type="match status" value="1"/>
</dbReference>
<comment type="function">
    <text evidence="1">Essential component of the TIM23 complex, a complex that mediates the translocation of transit peptide-containing proteins across the mitochondrial inner membrane.</text>
</comment>
<dbReference type="OrthoDB" id="291630at2759"/>
<dbReference type="PROSITE" id="PS50969">
    <property type="entry name" value="FCP1"/>
    <property type="match status" value="1"/>
</dbReference>
<dbReference type="InterPro" id="IPR004274">
    <property type="entry name" value="FCP1_dom"/>
</dbReference>
<sequence>MRQNKPIYKIIVNRSISSQRSNQDQEETEQLPIINPKSIARVSKKNFEIKKVKIKVAIQEEKIELNLRLGKLDPIQKEKSSPLSEKRQSKTQIDQKLNEVNNRSISTIKKEKSYHQKYEIDENLEDNLDKYIKIYYSLINLMDAMKKSRIFVIQLIKQIDFMKLLMVCILKHQRNLCLKIARNLDKYQYQQNWDFFDQHVQITNNVNFRNLLIFNLQNYLFLGEMIIQKTQNQELMTIIMQNKKYFGSKKIESSTQIRQNIELLQGLYKQLTKQSKDLNQFLNQQFRLIANIKIVESNLMIQDFTSLYFTIQQSYYGLLGIPLISVAHKPYLPNKASHNLTLILDMDETLIHFVDQTKSFIVRPYAEQFLEEMSKYYEIAIFTAGLPDYANWVLNQVVFNKYIQYRLYRQHAMQYQKHFIKDLSRLGRCLTKCIIIDNIAENYQHQEENGIQIKTWYNDPDDKELLHLSVLLRRIAEENCEDVRDALKQYKNNVQVC</sequence>
<dbReference type="AlphaFoldDB" id="A0A8S1L6T6"/>
<keyword evidence="1" id="KW-0811">Translocation</keyword>
<comment type="similarity">
    <text evidence="1">Belongs to the TIM50 family.</text>
</comment>
<keyword evidence="1" id="KW-0496">Mitochondrion</keyword>
<proteinExistence type="inferred from homology"/>
<comment type="subcellular location">
    <subcellularLocation>
        <location evidence="1">Mitochondrion inner membrane</location>
        <topology evidence="1">Single-pass membrane protein</topology>
    </subcellularLocation>
</comment>
<dbReference type="SMART" id="SM00577">
    <property type="entry name" value="CPDc"/>
    <property type="match status" value="1"/>
</dbReference>
<dbReference type="GO" id="GO:0015031">
    <property type="term" value="P:protein transport"/>
    <property type="evidence" value="ECO:0007669"/>
    <property type="project" value="UniProtKB-KW"/>
</dbReference>
<keyword evidence="1" id="KW-0809">Transit peptide</keyword>
<organism evidence="3 4">
    <name type="scientific">Paramecium sonneborni</name>
    <dbReference type="NCBI Taxonomy" id="65129"/>
    <lineage>
        <taxon>Eukaryota</taxon>
        <taxon>Sar</taxon>
        <taxon>Alveolata</taxon>
        <taxon>Ciliophora</taxon>
        <taxon>Intramacronucleata</taxon>
        <taxon>Oligohymenophorea</taxon>
        <taxon>Peniculida</taxon>
        <taxon>Parameciidae</taxon>
        <taxon>Paramecium</taxon>
    </lineage>
</organism>
<gene>
    <name evidence="3" type="ORF">PSON_ATCC_30995.1.T0150229</name>
</gene>
<dbReference type="InterPro" id="IPR050365">
    <property type="entry name" value="TIM50"/>
</dbReference>
<protein>
    <recommendedName>
        <fullName evidence="1">Mitochondrial import inner membrane translocase subunit TIM50</fullName>
    </recommendedName>
</protein>